<dbReference type="GO" id="GO:0015562">
    <property type="term" value="F:efflux transmembrane transporter activity"/>
    <property type="evidence" value="ECO:0007669"/>
    <property type="project" value="TreeGrafter"/>
</dbReference>
<dbReference type="AlphaFoldDB" id="A0A160TEJ5"/>
<keyword evidence="2" id="KW-1133">Transmembrane helix</keyword>
<reference evidence="4" key="1">
    <citation type="submission" date="2015-10" db="EMBL/GenBank/DDBJ databases">
        <authorList>
            <person name="Gilbert D.G."/>
        </authorList>
    </citation>
    <scope>NUCLEOTIDE SEQUENCE</scope>
</reference>
<dbReference type="Gene3D" id="2.40.30.170">
    <property type="match status" value="1"/>
</dbReference>
<evidence type="ECO:0000259" key="3">
    <source>
        <dbReference type="Pfam" id="PF25917"/>
    </source>
</evidence>
<feature type="coiled-coil region" evidence="1">
    <location>
        <begin position="110"/>
        <end position="137"/>
    </location>
</feature>
<dbReference type="PANTHER" id="PTHR30469">
    <property type="entry name" value="MULTIDRUG RESISTANCE PROTEIN MDTA"/>
    <property type="match status" value="1"/>
</dbReference>
<gene>
    <name evidence="4" type="ORF">MGWOODY_Tha1814</name>
</gene>
<proteinExistence type="predicted"/>
<dbReference type="EMBL" id="CZQC01000067">
    <property type="protein sequence ID" value="CUS42491.1"/>
    <property type="molecule type" value="Genomic_DNA"/>
</dbReference>
<feature type="transmembrane region" description="Helical" evidence="2">
    <location>
        <begin position="7"/>
        <end position="25"/>
    </location>
</feature>
<protein>
    <submittedName>
        <fullName evidence="4">Membrane fusion protein of RND family multidrug efflux pump</fullName>
    </submittedName>
</protein>
<feature type="domain" description="Multidrug resistance protein MdtA-like barrel-sandwich hybrid" evidence="3">
    <location>
        <begin position="85"/>
        <end position="204"/>
    </location>
</feature>
<dbReference type="InterPro" id="IPR058625">
    <property type="entry name" value="MdtA-like_BSH"/>
</dbReference>
<dbReference type="InterPro" id="IPR006143">
    <property type="entry name" value="RND_pump_MFP"/>
</dbReference>
<dbReference type="GO" id="GO:1990281">
    <property type="term" value="C:efflux pump complex"/>
    <property type="evidence" value="ECO:0007669"/>
    <property type="project" value="TreeGrafter"/>
</dbReference>
<evidence type="ECO:0000256" key="2">
    <source>
        <dbReference type="SAM" id="Phobius"/>
    </source>
</evidence>
<keyword evidence="1" id="KW-0175">Coiled coil</keyword>
<dbReference type="Gene3D" id="2.40.50.100">
    <property type="match status" value="1"/>
</dbReference>
<keyword evidence="2" id="KW-0472">Membrane</keyword>
<evidence type="ECO:0000256" key="1">
    <source>
        <dbReference type="SAM" id="Coils"/>
    </source>
</evidence>
<dbReference type="Gene3D" id="1.10.287.470">
    <property type="entry name" value="Helix hairpin bin"/>
    <property type="match status" value="1"/>
</dbReference>
<accession>A0A160TEJ5</accession>
<sequence length="384" mass="42324">MKILRTLTLVIIVLLIGGGAGYYFYTNAPKPVVTEKSVIVPQVPYIEVEIASQSIPVYTRGRVTAAKVHKVASSVSALVVNVSDSLVKGAFVNKGDILVELDESHIILDIAQQQATLDQVKLKLEEVEANARVAKRQTGKNASEYARFVPQLRYANSQVAAAQAALDYAYKQLEETKIRAPIDGKVIESYVHQGDLLQASAPVAVIYSMNQAEIRLPINDQQLDIIGFKDQLSSEQGPRFTPEVKLGSYQDDGEWTGYIVRKDGERGQNQLMYVVAQVNADSMINASGKSLLPGSFVEAEIKGRVIDDLRILPREVLQPGNIIWLLDDDNRLHSQEVAVIYRGRDQVYIDTLLPKGTRVVSGGFHRLAEGTRVIPISQSSNKNN</sequence>
<keyword evidence="2" id="KW-0812">Transmembrane</keyword>
<name>A0A160TEJ5_9ZZZZ</name>
<dbReference type="Gene3D" id="2.40.420.20">
    <property type="match status" value="1"/>
</dbReference>
<dbReference type="Pfam" id="PF25917">
    <property type="entry name" value="BSH_RND"/>
    <property type="match status" value="1"/>
</dbReference>
<dbReference type="SUPFAM" id="SSF111369">
    <property type="entry name" value="HlyD-like secretion proteins"/>
    <property type="match status" value="1"/>
</dbReference>
<dbReference type="PANTHER" id="PTHR30469:SF12">
    <property type="entry name" value="MULTIDRUG RESISTANCE PROTEIN MDTA"/>
    <property type="match status" value="1"/>
</dbReference>
<organism evidence="4">
    <name type="scientific">hydrothermal vent metagenome</name>
    <dbReference type="NCBI Taxonomy" id="652676"/>
    <lineage>
        <taxon>unclassified sequences</taxon>
        <taxon>metagenomes</taxon>
        <taxon>ecological metagenomes</taxon>
    </lineage>
</organism>
<evidence type="ECO:0000313" key="4">
    <source>
        <dbReference type="EMBL" id="CUS42491.1"/>
    </source>
</evidence>
<dbReference type="NCBIfam" id="TIGR01730">
    <property type="entry name" value="RND_mfp"/>
    <property type="match status" value="1"/>
</dbReference>